<keyword evidence="2" id="KW-0418">Kinase</keyword>
<dbReference type="EMBL" id="CP019082">
    <property type="protein sequence ID" value="APW63112.1"/>
    <property type="molecule type" value="Genomic_DNA"/>
</dbReference>
<dbReference type="CDD" id="cd14014">
    <property type="entry name" value="STKc_PknB_like"/>
    <property type="match status" value="1"/>
</dbReference>
<evidence type="ECO:0000313" key="3">
    <source>
        <dbReference type="Proteomes" id="UP000186309"/>
    </source>
</evidence>
<organism evidence="2 3">
    <name type="scientific">Paludisphaera borealis</name>
    <dbReference type="NCBI Taxonomy" id="1387353"/>
    <lineage>
        <taxon>Bacteria</taxon>
        <taxon>Pseudomonadati</taxon>
        <taxon>Planctomycetota</taxon>
        <taxon>Planctomycetia</taxon>
        <taxon>Isosphaerales</taxon>
        <taxon>Isosphaeraceae</taxon>
        <taxon>Paludisphaera</taxon>
    </lineage>
</organism>
<dbReference type="PROSITE" id="PS50011">
    <property type="entry name" value="PROTEIN_KINASE_DOM"/>
    <property type="match status" value="1"/>
</dbReference>
<gene>
    <name evidence="2" type="primary">spk1_3</name>
    <name evidence="2" type="ORF">BSF38_04673</name>
</gene>
<dbReference type="RefSeq" id="WP_076349510.1">
    <property type="nucleotide sequence ID" value="NZ_CP019082.1"/>
</dbReference>
<dbReference type="Pfam" id="PF00069">
    <property type="entry name" value="Pkinase"/>
    <property type="match status" value="1"/>
</dbReference>
<dbReference type="InterPro" id="IPR000719">
    <property type="entry name" value="Prot_kinase_dom"/>
</dbReference>
<dbReference type="GO" id="GO:0005524">
    <property type="term" value="F:ATP binding"/>
    <property type="evidence" value="ECO:0007669"/>
    <property type="project" value="InterPro"/>
</dbReference>
<keyword evidence="3" id="KW-1185">Reference proteome</keyword>
<proteinExistence type="predicted"/>
<dbReference type="InterPro" id="IPR053235">
    <property type="entry name" value="Ser_Thr_kinase"/>
</dbReference>
<dbReference type="InterPro" id="IPR011009">
    <property type="entry name" value="Kinase-like_dom_sf"/>
</dbReference>
<dbReference type="KEGG" id="pbor:BSF38_04673"/>
<dbReference type="STRING" id="1387353.BSF38_04673"/>
<dbReference type="GO" id="GO:0004674">
    <property type="term" value="F:protein serine/threonine kinase activity"/>
    <property type="evidence" value="ECO:0007669"/>
    <property type="project" value="UniProtKB-EC"/>
</dbReference>
<sequence length="299" mass="33411">MIGRLKGMFAASPSEGQPCRTGVVLQKRFMIQSDISSQGSMSRVYKAMDTETGKTICLKVQNREQNEAAVARASRHEARPPEGAIAIQVRHPNVIRTLEYGSTSNGEHYLVMEYINGVSFDRVQEAKLGRTAERVEWLAQAAEGLAAVHEAGFIHHDVNPRNFLINRDQKVKLIDFGLSVPNTAAFRKPGNRTGCLLFMAPELLRREPIDERIDIFGFGVVAYALLTDRHPYDTPASANTLLQRFSLPANDPARLKPKLSDELCEVLRSLTAVNKRDRWPLMATLSERLRSIPPKRPPA</sequence>
<dbReference type="PANTHER" id="PTHR24361">
    <property type="entry name" value="MITOGEN-ACTIVATED KINASE KINASE KINASE"/>
    <property type="match status" value="1"/>
</dbReference>
<dbReference type="OrthoDB" id="6111975at2"/>
<dbReference type="Gene3D" id="1.10.510.10">
    <property type="entry name" value="Transferase(Phosphotransferase) domain 1"/>
    <property type="match status" value="1"/>
</dbReference>
<keyword evidence="2" id="KW-0808">Transferase</keyword>
<evidence type="ECO:0000259" key="1">
    <source>
        <dbReference type="PROSITE" id="PS50011"/>
    </source>
</evidence>
<protein>
    <submittedName>
        <fullName evidence="2">Serine/threonine-protein kinase PK-1</fullName>
        <ecNumber evidence="2">2.7.11.1</ecNumber>
    </submittedName>
</protein>
<dbReference type="GO" id="GO:0005737">
    <property type="term" value="C:cytoplasm"/>
    <property type="evidence" value="ECO:0007669"/>
    <property type="project" value="TreeGrafter"/>
</dbReference>
<evidence type="ECO:0000313" key="2">
    <source>
        <dbReference type="EMBL" id="APW63112.1"/>
    </source>
</evidence>
<dbReference type="SUPFAM" id="SSF56112">
    <property type="entry name" value="Protein kinase-like (PK-like)"/>
    <property type="match status" value="1"/>
</dbReference>
<dbReference type="EC" id="2.7.11.1" evidence="2"/>
<feature type="domain" description="Protein kinase" evidence="1">
    <location>
        <begin position="30"/>
        <end position="290"/>
    </location>
</feature>
<dbReference type="Gene3D" id="3.30.200.20">
    <property type="entry name" value="Phosphorylase Kinase, domain 1"/>
    <property type="match status" value="1"/>
</dbReference>
<name>A0A1U7CVZ1_9BACT</name>
<accession>A0A1U7CVZ1</accession>
<dbReference type="Proteomes" id="UP000186309">
    <property type="component" value="Chromosome"/>
</dbReference>
<reference evidence="3" key="1">
    <citation type="submission" date="2016-12" db="EMBL/GenBank/DDBJ databases">
        <title>Comparative genomics of four Isosphaeraceae planctomycetes: a common pool of plasmids and glycoside hydrolase genes.</title>
        <authorList>
            <person name="Ivanova A."/>
        </authorList>
    </citation>
    <scope>NUCLEOTIDE SEQUENCE [LARGE SCALE GENOMIC DNA]</scope>
    <source>
        <strain evidence="3">PX4</strain>
    </source>
</reference>
<dbReference type="AlphaFoldDB" id="A0A1U7CVZ1"/>